<proteinExistence type="predicted"/>
<name>U2QEE8_9BACT</name>
<organism evidence="2 3">
    <name type="scientific">Segatella baroniae F0067</name>
    <dbReference type="NCBI Taxonomy" id="1115809"/>
    <lineage>
        <taxon>Bacteria</taxon>
        <taxon>Pseudomonadati</taxon>
        <taxon>Bacteroidota</taxon>
        <taxon>Bacteroidia</taxon>
        <taxon>Bacteroidales</taxon>
        <taxon>Prevotellaceae</taxon>
        <taxon>Segatella</taxon>
    </lineage>
</organism>
<keyword evidence="3" id="KW-1185">Reference proteome</keyword>
<gene>
    <name evidence="2" type="ORF">HMPREF9135_2513</name>
</gene>
<dbReference type="EMBL" id="AWEY01000010">
    <property type="protein sequence ID" value="ERK39698.1"/>
    <property type="molecule type" value="Genomic_DNA"/>
</dbReference>
<feature type="transmembrane region" description="Helical" evidence="1">
    <location>
        <begin position="32"/>
        <end position="53"/>
    </location>
</feature>
<dbReference type="AlphaFoldDB" id="U2QEE8"/>
<protein>
    <submittedName>
        <fullName evidence="2">Uncharacterized protein</fullName>
    </submittedName>
</protein>
<sequence>MFSYIDGTAMPHLIINMIKNKSLFKRLFGRRWVNGSLLVGLVAVVAWVTWAYWPCNEQQIKRSLTLVRRDSYFVLYADSRPVVVFSRFDKDSTMRGLAFSEDSAHAARYETGGFWISANSLFPSCRGKVMVATKDFSDIIPIQENTRLFLKKEIDYLKASLRNMRSKQMELRYYLRVHGVQDEGYDMVAKYATRLHAKIDTVATVLGRLEDISSHATLTMTRKDVFSASYMDKDGQWRSCPLDLLGYSRNRKYALLQSVSGETPEQAQALTILPWSAMGEDEVEVVGASVQETPSGKSYGVLMDGTLKGGRHDFSDCLMKDGHPVFTSMGTFLGMKLGNTIVYREELKQLLKLDNDENP</sequence>
<keyword evidence="1" id="KW-0472">Membrane</keyword>
<reference evidence="2 3" key="1">
    <citation type="submission" date="2013-08" db="EMBL/GenBank/DDBJ databases">
        <authorList>
            <person name="Durkin A.S."/>
            <person name="Haft D.R."/>
            <person name="McCorrison J."/>
            <person name="Torralba M."/>
            <person name="Gillis M."/>
            <person name="Haft D.H."/>
            <person name="Methe B."/>
            <person name="Sutton G."/>
            <person name="Nelson K.E."/>
        </authorList>
    </citation>
    <scope>NUCLEOTIDE SEQUENCE [LARGE SCALE GENOMIC DNA]</scope>
    <source>
        <strain evidence="2 3">F0067</strain>
    </source>
</reference>
<comment type="caution">
    <text evidence="2">The sequence shown here is derived from an EMBL/GenBank/DDBJ whole genome shotgun (WGS) entry which is preliminary data.</text>
</comment>
<evidence type="ECO:0000313" key="2">
    <source>
        <dbReference type="EMBL" id="ERK39698.1"/>
    </source>
</evidence>
<dbReference type="PATRIC" id="fig|1115809.3.peg.937"/>
<keyword evidence="1" id="KW-1133">Transmembrane helix</keyword>
<keyword evidence="1" id="KW-0812">Transmembrane</keyword>
<evidence type="ECO:0000313" key="3">
    <source>
        <dbReference type="Proteomes" id="UP000016648"/>
    </source>
</evidence>
<evidence type="ECO:0000256" key="1">
    <source>
        <dbReference type="SAM" id="Phobius"/>
    </source>
</evidence>
<dbReference type="Proteomes" id="UP000016648">
    <property type="component" value="Unassembled WGS sequence"/>
</dbReference>
<accession>U2QEE8</accession>